<sequence>MAQQDDDIFLPHGRQEDLLRLTVAPEWVTGSTPLNRSVATLEMSLTNLAVTALNVPLAVFYIPVGVKQDDLSTSDAMLPFAQATGWVAQTCKIQPVGYFAFDLIATDPDNAALAPADSLNFTLQGVAVGDAPGVATIRFEAYTSEGETDGACLVEIALPVRAICGGNYSGT</sequence>
<evidence type="ECO:0000313" key="1">
    <source>
        <dbReference type="EMBL" id="MFC5473582.1"/>
    </source>
</evidence>
<dbReference type="RefSeq" id="WP_378996184.1">
    <property type="nucleotide sequence ID" value="NZ_JBHSMT010000012.1"/>
</dbReference>
<gene>
    <name evidence="1" type="ORF">ACFPM8_06370</name>
</gene>
<accession>A0ABW0M8G2</accession>
<comment type="caution">
    <text evidence="1">The sequence shown here is derived from an EMBL/GenBank/DDBJ whole genome shotgun (WGS) entry which is preliminary data.</text>
</comment>
<name>A0ABW0M8G2_9BURK</name>
<reference evidence="2" key="1">
    <citation type="journal article" date="2019" name="Int. J. Syst. Evol. Microbiol.">
        <title>The Global Catalogue of Microorganisms (GCM) 10K type strain sequencing project: providing services to taxonomists for standard genome sequencing and annotation.</title>
        <authorList>
            <consortium name="The Broad Institute Genomics Platform"/>
            <consortium name="The Broad Institute Genome Sequencing Center for Infectious Disease"/>
            <person name="Wu L."/>
            <person name="Ma J."/>
        </authorList>
    </citation>
    <scope>NUCLEOTIDE SEQUENCE [LARGE SCALE GENOMIC DNA]</scope>
    <source>
        <strain evidence="2">JCM 17066</strain>
    </source>
</reference>
<dbReference type="Proteomes" id="UP001596045">
    <property type="component" value="Unassembled WGS sequence"/>
</dbReference>
<protein>
    <submittedName>
        <fullName evidence="1">Uncharacterized protein</fullName>
    </submittedName>
</protein>
<organism evidence="1 2">
    <name type="scientific">Paraherbaspirillum soli</name>
    <dbReference type="NCBI Taxonomy" id="631222"/>
    <lineage>
        <taxon>Bacteria</taxon>
        <taxon>Pseudomonadati</taxon>
        <taxon>Pseudomonadota</taxon>
        <taxon>Betaproteobacteria</taxon>
        <taxon>Burkholderiales</taxon>
        <taxon>Oxalobacteraceae</taxon>
        <taxon>Paraherbaspirillum</taxon>
    </lineage>
</organism>
<keyword evidence="2" id="KW-1185">Reference proteome</keyword>
<evidence type="ECO:0000313" key="2">
    <source>
        <dbReference type="Proteomes" id="UP001596045"/>
    </source>
</evidence>
<proteinExistence type="predicted"/>
<dbReference type="EMBL" id="JBHSMT010000012">
    <property type="protein sequence ID" value="MFC5473582.1"/>
    <property type="molecule type" value="Genomic_DNA"/>
</dbReference>